<name>A0ABS0BCD0_9GAMM</name>
<evidence type="ECO:0000313" key="4">
    <source>
        <dbReference type="Proteomes" id="UP001429984"/>
    </source>
</evidence>
<keyword evidence="4" id="KW-1185">Reference proteome</keyword>
<dbReference type="Gene3D" id="3.30.530.20">
    <property type="match status" value="1"/>
</dbReference>
<sequence length="143" mass="15770">MTDATIQIRVSRHFDAPAERVFDAWLDPATAGRWLFATPSGQMQRVEIDARAGGRYVIVERRTEGDAEHHGRYLEIDRPRRLVFTLAADASSEGDVVTVEIESEGAGCTLTLTHLLAAEWAEYADRTGSGWTGVLAALAEQLR</sequence>
<feature type="domain" description="Activator of Hsp90 ATPase homologue 1/2-like C-terminal" evidence="2">
    <location>
        <begin position="15"/>
        <end position="141"/>
    </location>
</feature>
<dbReference type="RefSeq" id="WP_194931251.1">
    <property type="nucleotide sequence ID" value="NZ_JADLZT010000006.1"/>
</dbReference>
<dbReference type="Pfam" id="PF08327">
    <property type="entry name" value="AHSA1"/>
    <property type="match status" value="1"/>
</dbReference>
<comment type="caution">
    <text evidence="3">The sequence shown here is derived from an EMBL/GenBank/DDBJ whole genome shotgun (WGS) entry which is preliminary data.</text>
</comment>
<accession>A0ABS0BCD0</accession>
<reference evidence="3 4" key="1">
    <citation type="submission" date="2020-11" db="EMBL/GenBank/DDBJ databases">
        <title>Draft Genome Sequence and Secondary Metabolite Biosynthetic Potential of the Lysobacter niastensis Type strain DSM 18481.</title>
        <authorList>
            <person name="Turrini P."/>
            <person name="Artuso I."/>
            <person name="Tescari M."/>
            <person name="Lugli G.A."/>
            <person name="Frangipani E."/>
            <person name="Ventura M."/>
            <person name="Visca P."/>
        </authorList>
    </citation>
    <scope>NUCLEOTIDE SEQUENCE [LARGE SCALE GENOMIC DNA]</scope>
    <source>
        <strain evidence="3 4">DSM 18481</strain>
    </source>
</reference>
<proteinExistence type="inferred from homology"/>
<dbReference type="Proteomes" id="UP001429984">
    <property type="component" value="Unassembled WGS sequence"/>
</dbReference>
<protein>
    <submittedName>
        <fullName evidence="3">SRPBCC domain-containing protein</fullName>
    </submittedName>
</protein>
<dbReference type="CDD" id="cd07814">
    <property type="entry name" value="SRPBCC_CalC_Aha1-like"/>
    <property type="match status" value="1"/>
</dbReference>
<dbReference type="InterPro" id="IPR013538">
    <property type="entry name" value="ASHA1/2-like_C"/>
</dbReference>
<evidence type="ECO:0000256" key="1">
    <source>
        <dbReference type="ARBA" id="ARBA00006817"/>
    </source>
</evidence>
<gene>
    <name evidence="3" type="ORF">IU514_11450</name>
</gene>
<dbReference type="EMBL" id="JADLZT010000006">
    <property type="protein sequence ID" value="MBF6024644.1"/>
    <property type="molecule type" value="Genomic_DNA"/>
</dbReference>
<dbReference type="SUPFAM" id="SSF55961">
    <property type="entry name" value="Bet v1-like"/>
    <property type="match status" value="1"/>
</dbReference>
<organism evidence="3 4">
    <name type="scientific">Lysobacter niastensis</name>
    <dbReference type="NCBI Taxonomy" id="380629"/>
    <lineage>
        <taxon>Bacteria</taxon>
        <taxon>Pseudomonadati</taxon>
        <taxon>Pseudomonadota</taxon>
        <taxon>Gammaproteobacteria</taxon>
        <taxon>Lysobacterales</taxon>
        <taxon>Lysobacteraceae</taxon>
        <taxon>Lysobacter</taxon>
    </lineage>
</organism>
<evidence type="ECO:0000313" key="3">
    <source>
        <dbReference type="EMBL" id="MBF6024644.1"/>
    </source>
</evidence>
<comment type="similarity">
    <text evidence="1">Belongs to the AHA1 family.</text>
</comment>
<evidence type="ECO:0000259" key="2">
    <source>
        <dbReference type="Pfam" id="PF08327"/>
    </source>
</evidence>
<dbReference type="InterPro" id="IPR023393">
    <property type="entry name" value="START-like_dom_sf"/>
</dbReference>